<dbReference type="EMBL" id="FNUJ01000010">
    <property type="protein sequence ID" value="SEF36332.1"/>
    <property type="molecule type" value="Genomic_DNA"/>
</dbReference>
<keyword evidence="1" id="KW-0808">Transferase</keyword>
<dbReference type="AlphaFoldDB" id="A0A1H5RD93"/>
<dbReference type="STRING" id="218821.SAMN05421837_11083"/>
<evidence type="ECO:0000259" key="3">
    <source>
        <dbReference type="Pfam" id="PF21036"/>
    </source>
</evidence>
<evidence type="ECO:0000256" key="1">
    <source>
        <dbReference type="ARBA" id="ARBA00022679"/>
    </source>
</evidence>
<organism evidence="4 5">
    <name type="scientific">Amycolatopsis pretoriensis</name>
    <dbReference type="NCBI Taxonomy" id="218821"/>
    <lineage>
        <taxon>Bacteria</taxon>
        <taxon>Bacillati</taxon>
        <taxon>Actinomycetota</taxon>
        <taxon>Actinomycetes</taxon>
        <taxon>Pseudonocardiales</taxon>
        <taxon>Pseudonocardiaceae</taxon>
        <taxon>Amycolatopsis</taxon>
    </lineage>
</organism>
<dbReference type="Pfam" id="PF06722">
    <property type="entry name" value="EryCIII-like_C"/>
    <property type="match status" value="1"/>
</dbReference>
<dbReference type="SUPFAM" id="SSF53756">
    <property type="entry name" value="UDP-Glycosyltransferase/glycogen phosphorylase"/>
    <property type="match status" value="1"/>
</dbReference>
<gene>
    <name evidence="4" type="ORF">SAMN05421837_11083</name>
</gene>
<protein>
    <submittedName>
        <fullName evidence="4">Uncharacterized protein</fullName>
    </submittedName>
</protein>
<reference evidence="5" key="1">
    <citation type="submission" date="2016-10" db="EMBL/GenBank/DDBJ databases">
        <authorList>
            <person name="Varghese N."/>
            <person name="Submissions S."/>
        </authorList>
    </citation>
    <scope>NUCLEOTIDE SEQUENCE [LARGE SCALE GENOMIC DNA]</scope>
    <source>
        <strain evidence="5">DSM 44654</strain>
    </source>
</reference>
<feature type="domain" description="Erythromycin biosynthesis protein CIII-like N-terminal" evidence="3">
    <location>
        <begin position="114"/>
        <end position="164"/>
    </location>
</feature>
<name>A0A1H5RD93_9PSEU</name>
<dbReference type="RefSeq" id="WP_167379873.1">
    <property type="nucleotide sequence ID" value="NZ_FNUJ01000010.1"/>
</dbReference>
<accession>A0A1H5RD93</accession>
<evidence type="ECO:0000313" key="5">
    <source>
        <dbReference type="Proteomes" id="UP000198878"/>
    </source>
</evidence>
<keyword evidence="5" id="KW-1185">Reference proteome</keyword>
<sequence>MRVLMAAPSSPARLHNLAPFAWALRTAGHDVKIAGRPSFVEEILRTSSVAIELESGDEGALAESAALTGFAELWRPQVVVSDALAPAGTAAARAVGAVAVRVLGALDEPATDDTADVTLDTVPPSLRAGSGEVRAMRHVPYFGPVVVPNWLRRKARRSRVLLSLTDETLFGPLFDVVAGADFELVCAARIPAGVTMPANVRLVDSAPPAALLPTCAAVIHDGDAALALAAAAHGLPQLSLAESAIASRITAAGAGKTGSGEEARTLTTDEDLSRAATALREEIAALPAPRTVMAELLR</sequence>
<proteinExistence type="predicted"/>
<dbReference type="GO" id="GO:0016757">
    <property type="term" value="F:glycosyltransferase activity"/>
    <property type="evidence" value="ECO:0007669"/>
    <property type="project" value="UniProtKB-ARBA"/>
</dbReference>
<dbReference type="Pfam" id="PF21036">
    <property type="entry name" value="EryCIII-like_N"/>
    <property type="match status" value="1"/>
</dbReference>
<dbReference type="InterPro" id="IPR048284">
    <property type="entry name" value="EryCIII-like_N"/>
</dbReference>
<evidence type="ECO:0000313" key="4">
    <source>
        <dbReference type="EMBL" id="SEF36332.1"/>
    </source>
</evidence>
<dbReference type="Proteomes" id="UP000198878">
    <property type="component" value="Unassembled WGS sequence"/>
</dbReference>
<dbReference type="InterPro" id="IPR010610">
    <property type="entry name" value="EryCIII-like_C"/>
</dbReference>
<evidence type="ECO:0000259" key="2">
    <source>
        <dbReference type="Pfam" id="PF06722"/>
    </source>
</evidence>
<dbReference type="Gene3D" id="3.40.50.2000">
    <property type="entry name" value="Glycogen Phosphorylase B"/>
    <property type="match status" value="3"/>
</dbReference>
<feature type="domain" description="Erythromycin biosynthesis protein CIII-like C-terminal" evidence="2">
    <location>
        <begin position="175"/>
        <end position="296"/>
    </location>
</feature>